<dbReference type="Pfam" id="PF23760">
    <property type="entry name" value="Beta-prop_DCAF12"/>
    <property type="match status" value="1"/>
</dbReference>
<dbReference type="Gene3D" id="2.130.10.10">
    <property type="entry name" value="YVTN repeat-like/Quinoprotein amine dehydrogenase"/>
    <property type="match status" value="1"/>
</dbReference>
<keyword evidence="4" id="KW-0963">Cytoplasm</keyword>
<feature type="repeat" description="WD" evidence="10">
    <location>
        <begin position="322"/>
        <end position="363"/>
    </location>
</feature>
<dbReference type="PROSITE" id="PS50082">
    <property type="entry name" value="WD_REPEATS_2"/>
    <property type="match status" value="2"/>
</dbReference>
<evidence type="ECO:0000256" key="8">
    <source>
        <dbReference type="ARBA" id="ARBA00023242"/>
    </source>
</evidence>
<evidence type="ECO:0000256" key="6">
    <source>
        <dbReference type="ARBA" id="ARBA00022737"/>
    </source>
</evidence>
<organism evidence="13 14">
    <name type="scientific">Rhizophlyctis rosea</name>
    <dbReference type="NCBI Taxonomy" id="64517"/>
    <lineage>
        <taxon>Eukaryota</taxon>
        <taxon>Fungi</taxon>
        <taxon>Fungi incertae sedis</taxon>
        <taxon>Chytridiomycota</taxon>
        <taxon>Chytridiomycota incertae sedis</taxon>
        <taxon>Chytridiomycetes</taxon>
        <taxon>Rhizophlyctidales</taxon>
        <taxon>Rhizophlyctidaceae</taxon>
        <taxon>Rhizophlyctis</taxon>
    </lineage>
</organism>
<feature type="repeat" description="WD" evidence="10">
    <location>
        <begin position="257"/>
        <end position="289"/>
    </location>
</feature>
<evidence type="ECO:0000259" key="12">
    <source>
        <dbReference type="Pfam" id="PF23760"/>
    </source>
</evidence>
<dbReference type="PANTHER" id="PTHR19860">
    <property type="entry name" value="DDB1- AND CUL4-ASSOCIATED FACTOR 12-RELATED"/>
    <property type="match status" value="1"/>
</dbReference>
<dbReference type="SMART" id="SM00320">
    <property type="entry name" value="WD40"/>
    <property type="match status" value="3"/>
</dbReference>
<comment type="similarity">
    <text evidence="9">Belongs to the WD repeat DCAF12 family.</text>
</comment>
<evidence type="ECO:0000256" key="11">
    <source>
        <dbReference type="SAM" id="MobiDB-lite"/>
    </source>
</evidence>
<evidence type="ECO:0000256" key="3">
    <source>
        <dbReference type="ARBA" id="ARBA00004906"/>
    </source>
</evidence>
<keyword evidence="14" id="KW-1185">Reference proteome</keyword>
<evidence type="ECO:0000256" key="4">
    <source>
        <dbReference type="ARBA" id="ARBA00022490"/>
    </source>
</evidence>
<dbReference type="PROSITE" id="PS50294">
    <property type="entry name" value="WD_REPEATS_REGION"/>
    <property type="match status" value="1"/>
</dbReference>
<comment type="pathway">
    <text evidence="3">Protein modification; protein ubiquitination.</text>
</comment>
<reference evidence="13" key="1">
    <citation type="submission" date="2020-05" db="EMBL/GenBank/DDBJ databases">
        <title>Phylogenomic resolution of chytrid fungi.</title>
        <authorList>
            <person name="Stajich J.E."/>
            <person name="Amses K."/>
            <person name="Simmons R."/>
            <person name="Seto K."/>
            <person name="Myers J."/>
            <person name="Bonds A."/>
            <person name="Quandt C.A."/>
            <person name="Barry K."/>
            <person name="Liu P."/>
            <person name="Grigoriev I."/>
            <person name="Longcore J.E."/>
            <person name="James T.Y."/>
        </authorList>
    </citation>
    <scope>NUCLEOTIDE SEQUENCE</scope>
    <source>
        <strain evidence="13">JEL0318</strain>
    </source>
</reference>
<dbReference type="PANTHER" id="PTHR19860:SF16">
    <property type="entry name" value="DDB1- AND CUL4-ASSOCIATED FACTOR 12"/>
    <property type="match status" value="1"/>
</dbReference>
<comment type="subcellular location">
    <subcellularLocation>
        <location evidence="2">Cytoplasm</location>
    </subcellularLocation>
    <subcellularLocation>
        <location evidence="1">Nucleus</location>
    </subcellularLocation>
</comment>
<comment type="caution">
    <text evidence="13">The sequence shown here is derived from an EMBL/GenBank/DDBJ whole genome shotgun (WGS) entry which is preliminary data.</text>
</comment>
<dbReference type="InterPro" id="IPR036322">
    <property type="entry name" value="WD40_repeat_dom_sf"/>
</dbReference>
<protein>
    <submittedName>
        <fullName evidence="13">DDB1- and CUL4-associated factor 12</fullName>
    </submittedName>
</protein>
<keyword evidence="7" id="KW-0833">Ubl conjugation pathway</keyword>
<dbReference type="InterPro" id="IPR056151">
    <property type="entry name" value="Beta-prop_DCAF12"/>
</dbReference>
<evidence type="ECO:0000256" key="9">
    <source>
        <dbReference type="ARBA" id="ARBA00038022"/>
    </source>
</evidence>
<accession>A0AAD5SAA4</accession>
<evidence type="ECO:0000256" key="2">
    <source>
        <dbReference type="ARBA" id="ARBA00004496"/>
    </source>
</evidence>
<evidence type="ECO:0000313" key="13">
    <source>
        <dbReference type="EMBL" id="KAJ3048567.1"/>
    </source>
</evidence>
<dbReference type="GO" id="GO:0005737">
    <property type="term" value="C:cytoplasm"/>
    <property type="evidence" value="ECO:0007669"/>
    <property type="project" value="UniProtKB-SubCell"/>
</dbReference>
<keyword evidence="6" id="KW-0677">Repeat</keyword>
<dbReference type="InterPro" id="IPR001680">
    <property type="entry name" value="WD40_rpt"/>
</dbReference>
<dbReference type="GO" id="GO:0005634">
    <property type="term" value="C:nucleus"/>
    <property type="evidence" value="ECO:0007669"/>
    <property type="project" value="UniProtKB-SubCell"/>
</dbReference>
<dbReference type="GO" id="GO:0080008">
    <property type="term" value="C:Cul4-RING E3 ubiquitin ligase complex"/>
    <property type="evidence" value="ECO:0007669"/>
    <property type="project" value="TreeGrafter"/>
</dbReference>
<feature type="domain" description="DDB1- and CUL4-associated factor 12 beta-propeller" evidence="12">
    <location>
        <begin position="133"/>
        <end position="450"/>
    </location>
</feature>
<evidence type="ECO:0000256" key="7">
    <source>
        <dbReference type="ARBA" id="ARBA00022786"/>
    </source>
</evidence>
<evidence type="ECO:0000256" key="1">
    <source>
        <dbReference type="ARBA" id="ARBA00004123"/>
    </source>
</evidence>
<feature type="compositionally biased region" description="Pro residues" evidence="11">
    <location>
        <begin position="479"/>
        <end position="491"/>
    </location>
</feature>
<feature type="compositionally biased region" description="Low complexity" evidence="11">
    <location>
        <begin position="204"/>
        <end position="218"/>
    </location>
</feature>
<name>A0AAD5SAA4_9FUNG</name>
<dbReference type="InterPro" id="IPR015943">
    <property type="entry name" value="WD40/YVTN_repeat-like_dom_sf"/>
</dbReference>
<proteinExistence type="inferred from homology"/>
<evidence type="ECO:0000313" key="14">
    <source>
        <dbReference type="Proteomes" id="UP001212841"/>
    </source>
</evidence>
<gene>
    <name evidence="13" type="primary">DCAF12</name>
    <name evidence="13" type="ORF">HK097_010432</name>
</gene>
<keyword evidence="5 10" id="KW-0853">WD repeat</keyword>
<dbReference type="InterPro" id="IPR051191">
    <property type="entry name" value="DCAF12"/>
</dbReference>
<dbReference type="AlphaFoldDB" id="A0AAD5SAA4"/>
<evidence type="ECO:0000256" key="10">
    <source>
        <dbReference type="PROSITE-ProRule" id="PRU00221"/>
    </source>
</evidence>
<evidence type="ECO:0000256" key="5">
    <source>
        <dbReference type="ARBA" id="ARBA00022574"/>
    </source>
</evidence>
<feature type="region of interest" description="Disordered" evidence="11">
    <location>
        <begin position="204"/>
        <end position="223"/>
    </location>
</feature>
<feature type="region of interest" description="Disordered" evidence="11">
    <location>
        <begin position="455"/>
        <end position="502"/>
    </location>
</feature>
<keyword evidence="8" id="KW-0539">Nucleus</keyword>
<feature type="compositionally biased region" description="Low complexity" evidence="11">
    <location>
        <begin position="492"/>
        <end position="502"/>
    </location>
</feature>
<dbReference type="SUPFAM" id="SSF50978">
    <property type="entry name" value="WD40 repeat-like"/>
    <property type="match status" value="1"/>
</dbReference>
<sequence>MKYATYGSTVCDDWEYPPSVHPSYSSESILQCNLASFLRAREVTSRRKLGRRRDAKIYDSITFDQSDAKEEEEWIPRSVLDNCKASSPTFTNFTKEGIEQSSVHPSHHYFPEHTSETLHTGLLTLPHHTIRALPPTLHEQGFPLENLDKIFTSLWLSPTTLLFGTKCNKLFILNTLTSKKIEIPSISYHPSSISSLSSFSPSSTSPTSHLDTSTPPSSGIHSISINPSKTMVAVGAGKPTEYIQIYSLPSFTPHAILVGHTDMVFSVSWYDDETLLSGSRDMSVKMWRVPSPISDESQYWGGKTIRALDGTEIMVVEEYVERREHTAKVRDLTTHQSRNETVTLGLDGYLKIWSLTPTTLILSNSIPLYHTSETVCLALDAPNTLYAVGSQAHISLIDPRSSRVVKAIESLDEGWGVRSLSINHGVITIGGGFSRVSFYDLRASNYIFWKSISPASSPNPPDSPLTALPISPTTSFPHSPSPTSPNQPRPATPLRTLPPSYT</sequence>
<feature type="non-terminal residue" evidence="13">
    <location>
        <position position="502"/>
    </location>
</feature>
<dbReference type="EMBL" id="JADGJD010000771">
    <property type="protein sequence ID" value="KAJ3048567.1"/>
    <property type="molecule type" value="Genomic_DNA"/>
</dbReference>
<dbReference type="Proteomes" id="UP001212841">
    <property type="component" value="Unassembled WGS sequence"/>
</dbReference>